<dbReference type="Pfam" id="PF04734">
    <property type="entry name" value="Ceramidase_alk"/>
    <property type="match status" value="1"/>
</dbReference>
<evidence type="ECO:0000259" key="9">
    <source>
        <dbReference type="Pfam" id="PF04734"/>
    </source>
</evidence>
<dbReference type="Pfam" id="PF17048">
    <property type="entry name" value="Ceramidse_alk_C"/>
    <property type="match status" value="1"/>
</dbReference>
<feature type="binding site" evidence="6">
    <location>
        <position position="124"/>
    </location>
    <ligand>
        <name>Zn(2+)</name>
        <dbReference type="ChEBI" id="CHEBI:29105"/>
    </ligand>
</feature>
<dbReference type="GO" id="GO:0005576">
    <property type="term" value="C:extracellular region"/>
    <property type="evidence" value="ECO:0007669"/>
    <property type="project" value="TreeGrafter"/>
</dbReference>
<dbReference type="EC" id="3.5.1.23" evidence="2 7"/>
<evidence type="ECO:0000256" key="2">
    <source>
        <dbReference type="ARBA" id="ARBA00011891"/>
    </source>
</evidence>
<organism evidence="11 12">
    <name type="scientific">Folsomia candida</name>
    <name type="common">Springtail</name>
    <dbReference type="NCBI Taxonomy" id="158441"/>
    <lineage>
        <taxon>Eukaryota</taxon>
        <taxon>Metazoa</taxon>
        <taxon>Ecdysozoa</taxon>
        <taxon>Arthropoda</taxon>
        <taxon>Hexapoda</taxon>
        <taxon>Collembola</taxon>
        <taxon>Entomobryomorpha</taxon>
        <taxon>Isotomoidea</taxon>
        <taxon>Isotomidae</taxon>
        <taxon>Proisotominae</taxon>
        <taxon>Folsomia</taxon>
    </lineage>
</organism>
<feature type="domain" description="Neutral/alkaline non-lysosomal ceramidase C-terminal" evidence="10">
    <location>
        <begin position="506"/>
        <end position="665"/>
    </location>
</feature>
<dbReference type="InterPro" id="IPR038445">
    <property type="entry name" value="NCDase_C_sf"/>
</dbReference>
<dbReference type="InterPro" id="IPR031331">
    <property type="entry name" value="NEUT/ALK_ceramidase_C"/>
</dbReference>
<keyword evidence="7" id="KW-0746">Sphingolipid metabolism</keyword>
<gene>
    <name evidence="11" type="ORF">Fcan01_08576</name>
</gene>
<evidence type="ECO:0000256" key="6">
    <source>
        <dbReference type="PIRSR" id="PIRSR606823-2"/>
    </source>
</evidence>
<keyword evidence="8" id="KW-0732">Signal</keyword>
<feature type="signal peptide" evidence="8">
    <location>
        <begin position="1"/>
        <end position="24"/>
    </location>
</feature>
<name>A0A226EDN1_FOLCA</name>
<feature type="active site" description="Nucleophile" evidence="5">
    <location>
        <position position="287"/>
    </location>
</feature>
<feature type="domain" description="Neutral/alkaline non-lysosomal ceramidase N-terminal" evidence="9">
    <location>
        <begin position="31"/>
        <end position="500"/>
    </location>
</feature>
<keyword evidence="12" id="KW-1185">Reference proteome</keyword>
<evidence type="ECO:0000313" key="11">
    <source>
        <dbReference type="EMBL" id="OXA55685.1"/>
    </source>
</evidence>
<dbReference type="GO" id="GO:0046514">
    <property type="term" value="P:ceramide catabolic process"/>
    <property type="evidence" value="ECO:0007669"/>
    <property type="project" value="InterPro"/>
</dbReference>
<dbReference type="GO" id="GO:0016020">
    <property type="term" value="C:membrane"/>
    <property type="evidence" value="ECO:0007669"/>
    <property type="project" value="GOC"/>
</dbReference>
<feature type="chain" id="PRO_5012850186" description="Neutral ceramidase" evidence="8">
    <location>
        <begin position="25"/>
        <end position="669"/>
    </location>
</feature>
<dbReference type="Gene3D" id="2.60.40.2300">
    <property type="entry name" value="Neutral/alkaline non-lysosomal ceramidase, C-terminal domain"/>
    <property type="match status" value="1"/>
</dbReference>
<dbReference type="InterPro" id="IPR006823">
    <property type="entry name" value="Ceramidase_alk"/>
</dbReference>
<dbReference type="PANTHER" id="PTHR12670">
    <property type="entry name" value="CERAMIDASE"/>
    <property type="match status" value="1"/>
</dbReference>
<dbReference type="GO" id="GO:0046872">
    <property type="term" value="F:metal ion binding"/>
    <property type="evidence" value="ECO:0007669"/>
    <property type="project" value="UniProtKB-KW"/>
</dbReference>
<dbReference type="AlphaFoldDB" id="A0A226EDN1"/>
<keyword evidence="6" id="KW-0862">Zinc</keyword>
<dbReference type="STRING" id="158441.A0A226EDN1"/>
<evidence type="ECO:0000256" key="1">
    <source>
        <dbReference type="ARBA" id="ARBA00009835"/>
    </source>
</evidence>
<sequence length="669" mass="73206">MTSPTIFLIVSVLSVTFIPSEIRGQDADGVYKIGVGIGDITGPPGGVVLNGYVNPITHASGIYTRQYARAFVVQSIDTGSTVTYVTCDMGMMDHSIKSEVIARLGAKYGAEMFSEKNVMISATHTHSGVSGFMTYFAYLVIESYGFNPITYWAVVDGVTEAVSAAADSLVEGRLSWNRGELLNSNGNRQQNAYMNNPEAERNAYQHDVDKDMVLLKLTAVEGDEPIGAFTWWPVHPISFNGAINPLVSSDNKGYAAILFDYAMNPGARPGKGKFVSGFGSSNLGDVSPRTSPMVKWNFTEDIENTRINGERQFNKAYELFNDAAGLEPISGPVRFAHMWVDSATVKVDYVNETSGEVIEQMGLCQAALGLSYVGLPPEFSDIWDAIRDLIKKPSEEMIECQRPKLVALAAGEMDKPWPWAPNTFPLQLLQIGAFDMAGLPGEYTTMAGRRVRNAIFNVTGHEVVLAGLSNMYINYVATPEEYDIQESEGGATIHGRNTASVTSVLFKQMAEALENNTPIDEGVAPPSFLDNVRDAISPWADPDPMNGNNFGDVIVDADRAQYVYGEEVRVVFAGGSPRNSPLRTGTFLTVEKRNDANGAWTVMKTDADLDTLFYWNPLARRIELKWVIPDGTEVGSYRMRHFGYFRQAEDGPLTPYIGVSSTFLVAAAL</sequence>
<comment type="similarity">
    <text evidence="1 7">Belongs to the neutral ceramidase family.</text>
</comment>
<reference evidence="11 12" key="1">
    <citation type="submission" date="2015-12" db="EMBL/GenBank/DDBJ databases">
        <title>The genome of Folsomia candida.</title>
        <authorList>
            <person name="Faddeeva A."/>
            <person name="Derks M.F."/>
            <person name="Anvar Y."/>
            <person name="Smit S."/>
            <person name="Van Straalen N."/>
            <person name="Roelofs D."/>
        </authorList>
    </citation>
    <scope>NUCLEOTIDE SEQUENCE [LARGE SCALE GENOMIC DNA]</scope>
    <source>
        <strain evidence="11 12">VU population</strain>
        <tissue evidence="11">Whole body</tissue>
    </source>
</reference>
<feature type="binding site" evidence="6">
    <location>
        <position position="475"/>
    </location>
    <ligand>
        <name>Zn(2+)</name>
        <dbReference type="ChEBI" id="CHEBI:29105"/>
    </ligand>
</feature>
<dbReference type="OMA" id="EYTTMAG"/>
<comment type="cofactor">
    <cofactor evidence="6">
        <name>Zn(2+)</name>
        <dbReference type="ChEBI" id="CHEBI:29105"/>
    </cofactor>
    <text evidence="6">Binds 1 zinc ion per subunit.</text>
</comment>
<evidence type="ECO:0000256" key="8">
    <source>
        <dbReference type="SAM" id="SignalP"/>
    </source>
</evidence>
<keyword evidence="7" id="KW-0443">Lipid metabolism</keyword>
<dbReference type="GO" id="GO:0017040">
    <property type="term" value="F:N-acylsphingosine amidohydrolase activity"/>
    <property type="evidence" value="ECO:0007669"/>
    <property type="project" value="UniProtKB-UniRule"/>
</dbReference>
<dbReference type="OrthoDB" id="191371at2759"/>
<evidence type="ECO:0000313" key="12">
    <source>
        <dbReference type="Proteomes" id="UP000198287"/>
    </source>
</evidence>
<protein>
    <recommendedName>
        <fullName evidence="3 7">Neutral ceramidase</fullName>
        <ecNumber evidence="2 7">3.5.1.23</ecNumber>
    </recommendedName>
</protein>
<dbReference type="InterPro" id="IPR031329">
    <property type="entry name" value="NEUT/ALK_ceramidase_N"/>
</dbReference>
<accession>A0A226EDN1</accession>
<evidence type="ECO:0000256" key="5">
    <source>
        <dbReference type="PIRSR" id="PIRSR606823-1"/>
    </source>
</evidence>
<evidence type="ECO:0000259" key="10">
    <source>
        <dbReference type="Pfam" id="PF17048"/>
    </source>
</evidence>
<dbReference type="Proteomes" id="UP000198287">
    <property type="component" value="Unassembled WGS sequence"/>
</dbReference>
<keyword evidence="6" id="KW-0479">Metal-binding</keyword>
<proteinExistence type="inferred from homology"/>
<feature type="binding site" evidence="6">
    <location>
        <position position="235"/>
    </location>
    <ligand>
        <name>Zn(2+)</name>
        <dbReference type="ChEBI" id="CHEBI:29105"/>
    </ligand>
</feature>
<evidence type="ECO:0000256" key="7">
    <source>
        <dbReference type="RuleBase" id="RU366019"/>
    </source>
</evidence>
<evidence type="ECO:0000256" key="4">
    <source>
        <dbReference type="ARBA" id="ARBA00022801"/>
    </source>
</evidence>
<feature type="binding site" evidence="6">
    <location>
        <position position="442"/>
    </location>
    <ligand>
        <name>Zn(2+)</name>
        <dbReference type="ChEBI" id="CHEBI:29105"/>
    </ligand>
</feature>
<keyword evidence="4 7" id="KW-0378">Hydrolase</keyword>
<dbReference type="EMBL" id="LNIX01000004">
    <property type="protein sequence ID" value="OXA55685.1"/>
    <property type="molecule type" value="Genomic_DNA"/>
</dbReference>
<dbReference type="GO" id="GO:0042759">
    <property type="term" value="P:long-chain fatty acid biosynthetic process"/>
    <property type="evidence" value="ECO:0007669"/>
    <property type="project" value="TreeGrafter"/>
</dbReference>
<dbReference type="PANTHER" id="PTHR12670:SF1">
    <property type="entry name" value="NEUTRAL CERAMIDASE"/>
    <property type="match status" value="1"/>
</dbReference>
<dbReference type="GO" id="GO:0046512">
    <property type="term" value="P:sphingosine biosynthetic process"/>
    <property type="evidence" value="ECO:0007669"/>
    <property type="project" value="TreeGrafter"/>
</dbReference>
<evidence type="ECO:0000256" key="3">
    <source>
        <dbReference type="ARBA" id="ARBA00019235"/>
    </source>
</evidence>
<comment type="catalytic activity">
    <reaction evidence="7">
        <text>an N-acylsphing-4-enine + H2O = sphing-4-enine + a fatty acid</text>
        <dbReference type="Rhea" id="RHEA:20856"/>
        <dbReference type="ChEBI" id="CHEBI:15377"/>
        <dbReference type="ChEBI" id="CHEBI:28868"/>
        <dbReference type="ChEBI" id="CHEBI:52639"/>
        <dbReference type="ChEBI" id="CHEBI:57756"/>
        <dbReference type="EC" id="3.5.1.23"/>
    </reaction>
</comment>
<comment type="caution">
    <text evidence="11">The sequence shown here is derived from an EMBL/GenBank/DDBJ whole genome shotgun (WGS) entry which is preliminary data.</text>
</comment>